<comment type="caution">
    <text evidence="2">The sequence shown here is derived from an EMBL/GenBank/DDBJ whole genome shotgun (WGS) entry which is preliminary data.</text>
</comment>
<evidence type="ECO:0000256" key="1">
    <source>
        <dbReference type="SAM" id="SignalP"/>
    </source>
</evidence>
<proteinExistence type="predicted"/>
<evidence type="ECO:0000313" key="2">
    <source>
        <dbReference type="EMBL" id="MEV8467785.1"/>
    </source>
</evidence>
<gene>
    <name evidence="2" type="ORF">AB0T83_13475</name>
</gene>
<protein>
    <submittedName>
        <fullName evidence="2">Uncharacterized protein</fullName>
    </submittedName>
</protein>
<evidence type="ECO:0000313" key="3">
    <source>
        <dbReference type="Proteomes" id="UP001553161"/>
    </source>
</evidence>
<name>A0ABV3L871_9RHOB</name>
<dbReference type="RefSeq" id="WP_366193670.1">
    <property type="nucleotide sequence ID" value="NZ_JBFBVU010000017.1"/>
</dbReference>
<keyword evidence="3" id="KW-1185">Reference proteome</keyword>
<organism evidence="2 3">
    <name type="scientific">Meridianimarinicoccus marinus</name>
    <dbReference type="NCBI Taxonomy" id="3231483"/>
    <lineage>
        <taxon>Bacteria</taxon>
        <taxon>Pseudomonadati</taxon>
        <taxon>Pseudomonadota</taxon>
        <taxon>Alphaproteobacteria</taxon>
        <taxon>Rhodobacterales</taxon>
        <taxon>Paracoccaceae</taxon>
        <taxon>Meridianimarinicoccus</taxon>
    </lineage>
</organism>
<feature type="signal peptide" evidence="1">
    <location>
        <begin position="1"/>
        <end position="19"/>
    </location>
</feature>
<keyword evidence="1" id="KW-0732">Signal</keyword>
<sequence length="128" mass="13887">MFLRLLMTAFTLATTPAAAQPEILQSGAHDLIGAQYTDGPLDDAVLVCLKNRSTRGVQKTLRNHADGSARILLPDPGVGCVAFAPTRHVFYFEKQPGRQPVTVLSVPVDLSQRAGQTLTFDWLRDSAP</sequence>
<dbReference type="EMBL" id="JBFBVU010000017">
    <property type="protein sequence ID" value="MEV8467785.1"/>
    <property type="molecule type" value="Genomic_DNA"/>
</dbReference>
<feature type="chain" id="PRO_5045375372" evidence="1">
    <location>
        <begin position="20"/>
        <end position="128"/>
    </location>
</feature>
<dbReference type="Proteomes" id="UP001553161">
    <property type="component" value="Unassembled WGS sequence"/>
</dbReference>
<accession>A0ABV3L871</accession>
<reference evidence="2 3" key="1">
    <citation type="submission" date="2024-07" db="EMBL/GenBank/DDBJ databases">
        <authorList>
            <person name="Kang M."/>
        </authorList>
    </citation>
    <scope>NUCLEOTIDE SEQUENCE [LARGE SCALE GENOMIC DNA]</scope>
    <source>
        <strain evidence="2 3">DFM31</strain>
    </source>
</reference>